<keyword evidence="3 10" id="KW-0662">Pyridine nucleotide biosynthesis</keyword>
<evidence type="ECO:0000256" key="2">
    <source>
        <dbReference type="ARBA" id="ARBA00005019"/>
    </source>
</evidence>
<dbReference type="CDD" id="cd02165">
    <property type="entry name" value="NMNAT"/>
    <property type="match status" value="1"/>
</dbReference>
<keyword evidence="13" id="KW-1185">Reference proteome</keyword>
<evidence type="ECO:0000256" key="7">
    <source>
        <dbReference type="ARBA" id="ARBA00022840"/>
    </source>
</evidence>
<keyword evidence="8 10" id="KW-0520">NAD</keyword>
<dbReference type="GO" id="GO:0004515">
    <property type="term" value="F:nicotinate-nucleotide adenylyltransferase activity"/>
    <property type="evidence" value="ECO:0007669"/>
    <property type="project" value="UniProtKB-UniRule"/>
</dbReference>
<comment type="catalytic activity">
    <reaction evidence="9 10">
        <text>nicotinate beta-D-ribonucleotide + ATP + H(+) = deamido-NAD(+) + diphosphate</text>
        <dbReference type="Rhea" id="RHEA:22860"/>
        <dbReference type="ChEBI" id="CHEBI:15378"/>
        <dbReference type="ChEBI" id="CHEBI:30616"/>
        <dbReference type="ChEBI" id="CHEBI:33019"/>
        <dbReference type="ChEBI" id="CHEBI:57502"/>
        <dbReference type="ChEBI" id="CHEBI:58437"/>
        <dbReference type="EC" id="2.7.7.18"/>
    </reaction>
</comment>
<comment type="similarity">
    <text evidence="10">Belongs to the NadD family.</text>
</comment>
<dbReference type="PANTHER" id="PTHR39321:SF3">
    <property type="entry name" value="PHOSPHOPANTETHEINE ADENYLYLTRANSFERASE"/>
    <property type="match status" value="1"/>
</dbReference>
<comment type="caution">
    <text evidence="12">The sequence shown here is derived from an EMBL/GenBank/DDBJ whole genome shotgun (WGS) entry which is preliminary data.</text>
</comment>
<dbReference type="UniPathway" id="UPA00253">
    <property type="reaction ID" value="UER00332"/>
</dbReference>
<sequence length="203" mass="23925">MKIGIMGGTFNPIHLGHLILSEYIREGLNLDKIIFIPTGQPPHKDNSKVIDALHRKAMTELSIKDNPYFFLSNIELERKYKSYTIDTIKELKEQYKDDTLIMIIGTDSLMSIESWKDSSELLKQIDFIVADRISREKEDTIKEIKRLNLKHSIEIKYLDIPLLEISSTEIRDRVRKNKSIKYLVKENVYKYILENNLYKENLY</sequence>
<evidence type="ECO:0000256" key="5">
    <source>
        <dbReference type="ARBA" id="ARBA00022695"/>
    </source>
</evidence>
<keyword evidence="6 10" id="KW-0547">Nucleotide-binding</keyword>
<dbReference type="PANTHER" id="PTHR39321">
    <property type="entry name" value="NICOTINATE-NUCLEOTIDE ADENYLYLTRANSFERASE-RELATED"/>
    <property type="match status" value="1"/>
</dbReference>
<dbReference type="Proteomes" id="UP000186112">
    <property type="component" value="Unassembled WGS sequence"/>
</dbReference>
<evidence type="ECO:0000256" key="9">
    <source>
        <dbReference type="ARBA" id="ARBA00048721"/>
    </source>
</evidence>
<dbReference type="Pfam" id="PF01467">
    <property type="entry name" value="CTP_transf_like"/>
    <property type="match status" value="1"/>
</dbReference>
<dbReference type="NCBIfam" id="TIGR00125">
    <property type="entry name" value="cyt_tran_rel"/>
    <property type="match status" value="1"/>
</dbReference>
<dbReference type="HAMAP" id="MF_00244">
    <property type="entry name" value="NaMN_adenylyltr"/>
    <property type="match status" value="1"/>
</dbReference>
<protein>
    <recommendedName>
        <fullName evidence="10">Probable nicotinate-nucleotide adenylyltransferase</fullName>
        <ecNumber evidence="10">2.7.7.18</ecNumber>
    </recommendedName>
    <alternativeName>
        <fullName evidence="10">Deamido-NAD(+) diphosphorylase</fullName>
    </alternativeName>
    <alternativeName>
        <fullName evidence="10">Deamido-NAD(+) pyrophosphorylase</fullName>
    </alternativeName>
    <alternativeName>
        <fullName evidence="10">Nicotinate mononucleotide adenylyltransferase</fullName>
        <shortName evidence="10">NaMN adenylyltransferase</shortName>
    </alternativeName>
</protein>
<dbReference type="EC" id="2.7.7.18" evidence="10"/>
<organism evidence="12 13">
    <name type="scientific">Tissierella creatinophila DSM 6911</name>
    <dbReference type="NCBI Taxonomy" id="1123403"/>
    <lineage>
        <taxon>Bacteria</taxon>
        <taxon>Bacillati</taxon>
        <taxon>Bacillota</taxon>
        <taxon>Tissierellia</taxon>
        <taxon>Tissierellales</taxon>
        <taxon>Tissierellaceae</taxon>
        <taxon>Tissierella</taxon>
    </lineage>
</organism>
<evidence type="ECO:0000256" key="10">
    <source>
        <dbReference type="HAMAP-Rule" id="MF_00244"/>
    </source>
</evidence>
<keyword evidence="4 10" id="KW-0808">Transferase</keyword>
<name>A0A1U7M800_TISCR</name>
<dbReference type="InterPro" id="IPR014729">
    <property type="entry name" value="Rossmann-like_a/b/a_fold"/>
</dbReference>
<dbReference type="Gene3D" id="3.40.50.620">
    <property type="entry name" value="HUPs"/>
    <property type="match status" value="1"/>
</dbReference>
<keyword evidence="5 10" id="KW-0548">Nucleotidyltransferase</keyword>
<dbReference type="NCBIfam" id="NF000840">
    <property type="entry name" value="PRK00071.1-3"/>
    <property type="match status" value="1"/>
</dbReference>
<dbReference type="OrthoDB" id="5295945at2"/>
<feature type="domain" description="Cytidyltransferase-like" evidence="11">
    <location>
        <begin position="5"/>
        <end position="173"/>
    </location>
</feature>
<dbReference type="InterPro" id="IPR005248">
    <property type="entry name" value="NadD/NMNAT"/>
</dbReference>
<accession>A0A1U7M800</accession>
<dbReference type="RefSeq" id="WP_075725144.1">
    <property type="nucleotide sequence ID" value="NZ_LTDM01000009.1"/>
</dbReference>
<evidence type="ECO:0000256" key="6">
    <source>
        <dbReference type="ARBA" id="ARBA00022741"/>
    </source>
</evidence>
<evidence type="ECO:0000259" key="11">
    <source>
        <dbReference type="Pfam" id="PF01467"/>
    </source>
</evidence>
<keyword evidence="7 10" id="KW-0067">ATP-binding</keyword>
<evidence type="ECO:0000256" key="1">
    <source>
        <dbReference type="ARBA" id="ARBA00002324"/>
    </source>
</evidence>
<comment type="pathway">
    <text evidence="2 10">Cofactor biosynthesis; NAD(+) biosynthesis; deamido-NAD(+) from nicotinate D-ribonucleotide: step 1/1.</text>
</comment>
<reference evidence="12 13" key="1">
    <citation type="submission" date="2016-02" db="EMBL/GenBank/DDBJ databases">
        <title>Genome sequence of Tissierella creatinophila DSM 6911.</title>
        <authorList>
            <person name="Poehlein A."/>
            <person name="Daniel R."/>
        </authorList>
    </citation>
    <scope>NUCLEOTIDE SEQUENCE [LARGE SCALE GENOMIC DNA]</scope>
    <source>
        <strain evidence="12 13">DSM 6911</strain>
    </source>
</reference>
<evidence type="ECO:0000256" key="8">
    <source>
        <dbReference type="ARBA" id="ARBA00023027"/>
    </source>
</evidence>
<comment type="function">
    <text evidence="1 10">Catalyzes the reversible adenylation of nicotinate mononucleotide (NaMN) to nicotinic acid adenine dinucleotide (NaAD).</text>
</comment>
<dbReference type="GO" id="GO:0009435">
    <property type="term" value="P:NAD+ biosynthetic process"/>
    <property type="evidence" value="ECO:0007669"/>
    <property type="project" value="UniProtKB-UniRule"/>
</dbReference>
<dbReference type="GO" id="GO:0005524">
    <property type="term" value="F:ATP binding"/>
    <property type="evidence" value="ECO:0007669"/>
    <property type="project" value="UniProtKB-KW"/>
</dbReference>
<dbReference type="NCBIfam" id="TIGR00482">
    <property type="entry name" value="nicotinate (nicotinamide) nucleotide adenylyltransferase"/>
    <property type="match status" value="1"/>
</dbReference>
<dbReference type="SUPFAM" id="SSF52374">
    <property type="entry name" value="Nucleotidylyl transferase"/>
    <property type="match status" value="1"/>
</dbReference>
<dbReference type="AlphaFoldDB" id="A0A1U7M800"/>
<proteinExistence type="inferred from homology"/>
<evidence type="ECO:0000313" key="13">
    <source>
        <dbReference type="Proteomes" id="UP000186112"/>
    </source>
</evidence>
<gene>
    <name evidence="10 12" type="primary">nadD</name>
    <name evidence="12" type="ORF">TICRE_06780</name>
</gene>
<evidence type="ECO:0000256" key="3">
    <source>
        <dbReference type="ARBA" id="ARBA00022642"/>
    </source>
</evidence>
<dbReference type="InterPro" id="IPR004821">
    <property type="entry name" value="Cyt_trans-like"/>
</dbReference>
<evidence type="ECO:0000256" key="4">
    <source>
        <dbReference type="ARBA" id="ARBA00022679"/>
    </source>
</evidence>
<dbReference type="EMBL" id="LTDM01000009">
    <property type="protein sequence ID" value="OLS03339.1"/>
    <property type="molecule type" value="Genomic_DNA"/>
</dbReference>
<evidence type="ECO:0000313" key="12">
    <source>
        <dbReference type="EMBL" id="OLS03339.1"/>
    </source>
</evidence>